<sequence length="116" mass="13873">MKEQLSEILQNFLQVSTSGSCITAWEQGNQQQIWFQWTSDYMLNLAFPIKKPWFQSLETVLPPLLDGMTILDYRSKRYITLDVTEQSLEQICDYLVVYFEHFFGDNLIFLWKFEEI</sequence>
<evidence type="ECO:0000313" key="2">
    <source>
        <dbReference type="Proteomes" id="UP000274117"/>
    </source>
</evidence>
<reference evidence="1 2" key="1">
    <citation type="submission" date="2018-11" db="EMBL/GenBank/DDBJ databases">
        <authorList>
            <person name="Stevens M.J."/>
            <person name="Cernela N."/>
            <person name="Spoerry Serrano N."/>
            <person name="Schmitt S."/>
            <person name="Schrenzel J."/>
            <person name="Stephan R."/>
        </authorList>
    </citation>
    <scope>NUCLEOTIDE SEQUENCE [LARGE SCALE GENOMIC DNA]</scope>
    <source>
        <strain evidence="1 2">PP422</strain>
    </source>
</reference>
<gene>
    <name evidence="1" type="ORF">EI998_10035</name>
</gene>
<accession>A0A3R8S6Q5</accession>
<evidence type="ECO:0000313" key="1">
    <source>
        <dbReference type="EMBL" id="RRR50634.1"/>
    </source>
</evidence>
<reference evidence="1 2" key="2">
    <citation type="submission" date="2018-12" db="EMBL/GenBank/DDBJ databases">
        <title>Whole-genome sequences of fifteen clinical Streptococcus suis strains isolated from pigs between 2006 and 2018.</title>
        <authorList>
            <person name="Stevens M.J.A."/>
            <person name="Cernela N."/>
            <person name="Spoerry Serrano N."/>
            <person name="Schmitt S."/>
            <person name="Schrenzel J."/>
            <person name="Stephan R."/>
        </authorList>
    </citation>
    <scope>NUCLEOTIDE SEQUENCE [LARGE SCALE GENOMIC DNA]</scope>
    <source>
        <strain evidence="1 2">PP422</strain>
    </source>
</reference>
<proteinExistence type="predicted"/>
<protein>
    <submittedName>
        <fullName evidence="1">Uncharacterized protein</fullName>
    </submittedName>
</protein>
<dbReference type="EMBL" id="RSDO01000028">
    <property type="protein sequence ID" value="RRR50634.1"/>
    <property type="molecule type" value="Genomic_DNA"/>
</dbReference>
<name>A0A3R8S6Q5_STRSU</name>
<comment type="caution">
    <text evidence="1">The sequence shown here is derived from an EMBL/GenBank/DDBJ whole genome shotgun (WGS) entry which is preliminary data.</text>
</comment>
<organism evidence="1 2">
    <name type="scientific">Streptococcus suis</name>
    <dbReference type="NCBI Taxonomy" id="1307"/>
    <lineage>
        <taxon>Bacteria</taxon>
        <taxon>Bacillati</taxon>
        <taxon>Bacillota</taxon>
        <taxon>Bacilli</taxon>
        <taxon>Lactobacillales</taxon>
        <taxon>Streptococcaceae</taxon>
        <taxon>Streptococcus</taxon>
    </lineage>
</organism>
<dbReference type="Proteomes" id="UP000274117">
    <property type="component" value="Unassembled WGS sequence"/>
</dbReference>
<dbReference type="AlphaFoldDB" id="A0A3R8S6Q5"/>
<dbReference type="PROSITE" id="PS51257">
    <property type="entry name" value="PROKAR_LIPOPROTEIN"/>
    <property type="match status" value="1"/>
</dbReference>